<dbReference type="InterPro" id="IPR008557">
    <property type="entry name" value="PhoX"/>
</dbReference>
<dbReference type="EMBL" id="QGDD01000008">
    <property type="protein sequence ID" value="PWN01706.1"/>
    <property type="molecule type" value="Genomic_DNA"/>
</dbReference>
<dbReference type="PANTHER" id="PTHR35399:SF2">
    <property type="entry name" value="DUF839 DOMAIN-CONTAINING PROTEIN"/>
    <property type="match status" value="1"/>
</dbReference>
<dbReference type="PANTHER" id="PTHR35399">
    <property type="entry name" value="SLR8030 PROTEIN"/>
    <property type="match status" value="1"/>
</dbReference>
<dbReference type="AlphaFoldDB" id="A0A316TPR7"/>
<evidence type="ECO:0000313" key="3">
    <source>
        <dbReference type="Proteomes" id="UP000245507"/>
    </source>
</evidence>
<reference evidence="2 3" key="1">
    <citation type="submission" date="2018-05" db="EMBL/GenBank/DDBJ databases">
        <title>Nocardioides silvaticus genome.</title>
        <authorList>
            <person name="Li C."/>
            <person name="Wang G."/>
        </authorList>
    </citation>
    <scope>NUCLEOTIDE SEQUENCE [LARGE SCALE GENOMIC DNA]</scope>
    <source>
        <strain evidence="2 3">CCTCC AB 2018079</strain>
    </source>
</reference>
<sequence length="709" mass="76500">MTVTRPDDRPLLSLTPVSREGYRHGSRSYLTCLFKCGNACDHPEPNRTTAGHVQDEIAKAVARRSVLRGAAVGTGALVLGGASATAAAQVPPAAAATAPLAAAGGPLARSRFAPVPPNRRDAVVLPDGFDHHVIIRWGDPVVAGAAAFTPYDLTVDVVKKTFGYNNDYVGVVPLGRDTALMTVNHEYDDQTLMYPAGRYTEEEMAWFGIYSHGLSVVTIKRGAVPGSWYREKNLRKAGHNRRINADTTFVMTGPAAGHELLRTSADSSGRRVKGTLNNCAGGTTPWGTVLSGEENFNQYFNTEGTVPGGVTLASGATLADAYTRYGIAKAAGDPRKWHKYDPRFDLEAEPNEVHRFGWVVEVDPMNPTEAPRKHSMLGRFKHEGASVTIAKNGRAVAYLGDDERGDYLYKFVSAEKYDARRTKAARRHNKTLLSKGTLYVAKLTGNDAGAPEAPYDGTGEWIRLCTDTQSFVDGMTVAEVLVFTRQAADLVSPTRMDRPEDVEVNPVNKRVYAALTNNSNRGSSYPADEANPVTTSGTRTSPGAPLVNQSGNRNGYVLEITPDKGDHAARTFSWDLLLVCGDPESPETYFAGFDKSQVSRISCPDNVTFDSAGNLWISTDGAPTPMGQNDGLFRVPVAGPERGHVEAFLSVPKGAECCGPLVYDGDRSLFFAPQHPGEIGGSTFDAPASTWPHTDDFPRPSVCVAYRQR</sequence>
<dbReference type="SUPFAM" id="SSF63829">
    <property type="entry name" value="Calcium-dependent phosphotriesterase"/>
    <property type="match status" value="1"/>
</dbReference>
<evidence type="ECO:0000313" key="2">
    <source>
        <dbReference type="EMBL" id="PWN01706.1"/>
    </source>
</evidence>
<protein>
    <submittedName>
        <fullName evidence="2">Phosphatase</fullName>
    </submittedName>
</protein>
<dbReference type="Pfam" id="PF05787">
    <property type="entry name" value="PhoX"/>
    <property type="match status" value="1"/>
</dbReference>
<organism evidence="2 3">
    <name type="scientific">Nocardioides silvaticus</name>
    <dbReference type="NCBI Taxonomy" id="2201891"/>
    <lineage>
        <taxon>Bacteria</taxon>
        <taxon>Bacillati</taxon>
        <taxon>Actinomycetota</taxon>
        <taxon>Actinomycetes</taxon>
        <taxon>Propionibacteriales</taxon>
        <taxon>Nocardioidaceae</taxon>
        <taxon>Nocardioides</taxon>
    </lineage>
</organism>
<comment type="caution">
    <text evidence="2">The sequence shown here is derived from an EMBL/GenBank/DDBJ whole genome shotgun (WGS) entry which is preliminary data.</text>
</comment>
<dbReference type="InterPro" id="IPR006311">
    <property type="entry name" value="TAT_signal"/>
</dbReference>
<accession>A0A316TPR7</accession>
<name>A0A316TPR7_9ACTN</name>
<proteinExistence type="predicted"/>
<gene>
    <name evidence="2" type="ORF">DJ010_16845</name>
</gene>
<dbReference type="OrthoDB" id="9801383at2"/>
<dbReference type="PROSITE" id="PS51318">
    <property type="entry name" value="TAT"/>
    <property type="match status" value="1"/>
</dbReference>
<keyword evidence="3" id="KW-1185">Reference proteome</keyword>
<feature type="compositionally biased region" description="Polar residues" evidence="1">
    <location>
        <begin position="532"/>
        <end position="550"/>
    </location>
</feature>
<dbReference type="RefSeq" id="WP_109695898.1">
    <property type="nucleotide sequence ID" value="NZ_QGDD01000008.1"/>
</dbReference>
<evidence type="ECO:0000256" key="1">
    <source>
        <dbReference type="SAM" id="MobiDB-lite"/>
    </source>
</evidence>
<dbReference type="Proteomes" id="UP000245507">
    <property type="component" value="Unassembled WGS sequence"/>
</dbReference>
<feature type="region of interest" description="Disordered" evidence="1">
    <location>
        <begin position="516"/>
        <end position="550"/>
    </location>
</feature>